<sequence length="217" mass="24822">MHLIIANKNYSSWSLRGWLMLTGFDLEFEETILPLFTDDFYSEIKRYSPVAKVPVLVDKELAIWDSLAIAEYVNETYLKGKGWPESAAERAKARSLSAEMHSGFPALRDEMPMNCRAMRKVSPSEQCQLDIKRIESIWTEQREQSSGNGEWLFGQFSMVDCMYAPVALRFKTYGVTLNPIAAKYMETVLQSQPVQRWLKESLEDTSIVSEDEAGVNI</sequence>
<evidence type="ECO:0000259" key="1">
    <source>
        <dbReference type="PROSITE" id="PS50404"/>
    </source>
</evidence>
<organism evidence="2 3">
    <name type="scientific">Veronia nyctiphanis</name>
    <dbReference type="NCBI Taxonomy" id="1278244"/>
    <lineage>
        <taxon>Bacteria</taxon>
        <taxon>Pseudomonadati</taxon>
        <taxon>Pseudomonadota</taxon>
        <taxon>Gammaproteobacteria</taxon>
        <taxon>Vibrionales</taxon>
        <taxon>Vibrionaceae</taxon>
        <taxon>Veronia</taxon>
    </lineage>
</organism>
<dbReference type="GO" id="GO:0004364">
    <property type="term" value="F:glutathione transferase activity"/>
    <property type="evidence" value="ECO:0007669"/>
    <property type="project" value="TreeGrafter"/>
</dbReference>
<dbReference type="OrthoDB" id="9799538at2"/>
<protein>
    <submittedName>
        <fullName evidence="2">Glutathione S-transferase</fullName>
    </submittedName>
</protein>
<comment type="caution">
    <text evidence="2">The sequence shown here is derived from an EMBL/GenBank/DDBJ whole genome shotgun (WGS) entry which is preliminary data.</text>
</comment>
<dbReference type="PANTHER" id="PTHR42673">
    <property type="entry name" value="MALEYLACETOACETATE ISOMERASE"/>
    <property type="match status" value="1"/>
</dbReference>
<dbReference type="CDD" id="cd03194">
    <property type="entry name" value="GST_C_3"/>
    <property type="match status" value="1"/>
</dbReference>
<dbReference type="AlphaFoldDB" id="A0A4Q0YGV2"/>
<dbReference type="InterPro" id="IPR036249">
    <property type="entry name" value="Thioredoxin-like_sf"/>
</dbReference>
<dbReference type="SUPFAM" id="SSF47616">
    <property type="entry name" value="GST C-terminal domain-like"/>
    <property type="match status" value="1"/>
</dbReference>
<dbReference type="CDD" id="cd03043">
    <property type="entry name" value="GST_N_1"/>
    <property type="match status" value="1"/>
</dbReference>
<keyword evidence="2" id="KW-0808">Transferase</keyword>
<accession>A0A4Q0YGV2</accession>
<keyword evidence="3" id="KW-1185">Reference proteome</keyword>
<evidence type="ECO:0000313" key="3">
    <source>
        <dbReference type="Proteomes" id="UP000290287"/>
    </source>
</evidence>
<proteinExistence type="predicted"/>
<dbReference type="RefSeq" id="WP_129124337.1">
    <property type="nucleotide sequence ID" value="NZ_PEIB01000055.1"/>
</dbReference>
<dbReference type="EMBL" id="PEIB01000055">
    <property type="protein sequence ID" value="RXJ69465.1"/>
    <property type="molecule type" value="Genomic_DNA"/>
</dbReference>
<feature type="domain" description="GST N-terminal" evidence="1">
    <location>
        <begin position="1"/>
        <end position="81"/>
    </location>
</feature>
<dbReference type="GO" id="GO:0006559">
    <property type="term" value="P:L-phenylalanine catabolic process"/>
    <property type="evidence" value="ECO:0007669"/>
    <property type="project" value="TreeGrafter"/>
</dbReference>
<dbReference type="Proteomes" id="UP000290287">
    <property type="component" value="Unassembled WGS sequence"/>
</dbReference>
<dbReference type="SUPFAM" id="SSF52833">
    <property type="entry name" value="Thioredoxin-like"/>
    <property type="match status" value="1"/>
</dbReference>
<dbReference type="Gene3D" id="3.40.30.10">
    <property type="entry name" value="Glutaredoxin"/>
    <property type="match status" value="1"/>
</dbReference>
<dbReference type="Gene3D" id="1.20.1050.10">
    <property type="match status" value="1"/>
</dbReference>
<dbReference type="InterPro" id="IPR004045">
    <property type="entry name" value="Glutathione_S-Trfase_N"/>
</dbReference>
<gene>
    <name evidence="2" type="ORF">CS022_23785</name>
</gene>
<dbReference type="InterPro" id="IPR036282">
    <property type="entry name" value="Glutathione-S-Trfase_C_sf"/>
</dbReference>
<dbReference type="Pfam" id="PF13409">
    <property type="entry name" value="GST_N_2"/>
    <property type="match status" value="1"/>
</dbReference>
<evidence type="ECO:0000313" key="2">
    <source>
        <dbReference type="EMBL" id="RXJ69465.1"/>
    </source>
</evidence>
<dbReference type="PROSITE" id="PS50404">
    <property type="entry name" value="GST_NTER"/>
    <property type="match status" value="1"/>
</dbReference>
<name>A0A4Q0YGV2_9GAMM</name>
<dbReference type="GO" id="GO:0016034">
    <property type="term" value="F:maleylacetoacetate isomerase activity"/>
    <property type="evidence" value="ECO:0007669"/>
    <property type="project" value="TreeGrafter"/>
</dbReference>
<dbReference type="GO" id="GO:0006749">
    <property type="term" value="P:glutathione metabolic process"/>
    <property type="evidence" value="ECO:0007669"/>
    <property type="project" value="TreeGrafter"/>
</dbReference>
<reference evidence="2 3" key="1">
    <citation type="submission" date="2017-10" db="EMBL/GenBank/DDBJ databases">
        <title>Nyctiphanis sp. nov., isolated from the stomach of the euphausiid Nyctiphanes simplex (Hansen, 1911) in the Gulf of California.</title>
        <authorList>
            <person name="Gomez-Gil B."/>
            <person name="Aguilar-Mendez M."/>
            <person name="Lopez-Cortes A."/>
            <person name="Gomez-Gutierrez J."/>
            <person name="Roque A."/>
            <person name="Lang E."/>
            <person name="Gonzalez-Castillo A."/>
        </authorList>
    </citation>
    <scope>NUCLEOTIDE SEQUENCE [LARGE SCALE GENOMIC DNA]</scope>
    <source>
        <strain evidence="2 3">CAIM 600</strain>
    </source>
</reference>
<dbReference type="PANTHER" id="PTHR42673:SF4">
    <property type="entry name" value="MALEYLACETOACETATE ISOMERASE"/>
    <property type="match status" value="1"/>
</dbReference>